<dbReference type="InterPro" id="IPR029063">
    <property type="entry name" value="SAM-dependent_MTases_sf"/>
</dbReference>
<keyword evidence="4" id="KW-0963">Cytoplasm</keyword>
<protein>
    <recommendedName>
        <fullName evidence="3">protein-histidine N-methyltransferase</fullName>
        <ecNumber evidence="3">2.1.1.85</ecNumber>
    </recommendedName>
</protein>
<comment type="caution">
    <text evidence="10">The sequence shown here is derived from an EMBL/GenBank/DDBJ whole genome shotgun (WGS) entry which is preliminary data.</text>
</comment>
<dbReference type="Gene3D" id="3.40.50.150">
    <property type="entry name" value="Vaccinia Virus protein VP39"/>
    <property type="match status" value="1"/>
</dbReference>
<dbReference type="PANTHER" id="PTHR14614:SF39">
    <property type="entry name" value="HISTIDINE PROTEIN METHYLTRANSFERASE 1 HOMOLOG"/>
    <property type="match status" value="1"/>
</dbReference>
<dbReference type="GO" id="GO:0008168">
    <property type="term" value="F:methyltransferase activity"/>
    <property type="evidence" value="ECO:0007669"/>
    <property type="project" value="UniProtKB-KW"/>
</dbReference>
<name>A0ABP0KJD8_9DINO</name>
<keyword evidence="5 10" id="KW-0489">Methyltransferase</keyword>
<dbReference type="EC" id="2.1.1.85" evidence="3"/>
<evidence type="ECO:0000256" key="9">
    <source>
        <dbReference type="ARBA" id="ARBA00038126"/>
    </source>
</evidence>
<evidence type="ECO:0000256" key="8">
    <source>
        <dbReference type="ARBA" id="ARBA00023242"/>
    </source>
</evidence>
<sequence>MCAAQRQDRSDLTSSPLAPFALEGTWRKLSSELEAASPTTVAATVASLSPHEQQLIRNALDLLESGPPSLIDEAESGPVSYHITMVDGSDFEVRLSKEATLYDACVVIADQKSVRASEVRLLAAGQSQPMRKMDMQLHLATEGSTEIMAILSSTGGSSPVVYDFGKPKVLHPMRLTTLSSSVTFEHFPTSAYLSGDRTVPRGSELCEGQQVTWPLESDLPADLHGSGCASSIFLEHPFQGGGLILMRFLIHQRQFALGLGLALADMVLNIDPGQSAHFFGLYHGGMSTNVCMQAERTHHSDLGGDQWNSGAKLAILLGLDEHSMQCYEGVERFGPKHQLPDKDLFPVVSLFRPGDSIAVSVSLVVLELGCGHGVPGLVCGLAWRATVDFHDWSSVLRVRRPGEETLQEVTARNCALNGLEGSSVRFLSGDWSSLLPKVREADYDVILASEAIYKEESYQELLEILASQSCQCRAYFAGKRFYFGCGGGTASFAEYARSKGFHVVVEEVIEDGRSNIREILQISMDHREREPKRLKS</sequence>
<reference evidence="10 11" key="1">
    <citation type="submission" date="2024-02" db="EMBL/GenBank/DDBJ databases">
        <authorList>
            <person name="Chen Y."/>
            <person name="Shah S."/>
            <person name="Dougan E. K."/>
            <person name="Thang M."/>
            <person name="Chan C."/>
        </authorList>
    </citation>
    <scope>NUCLEOTIDE SEQUENCE [LARGE SCALE GENOMIC DNA]</scope>
</reference>
<evidence type="ECO:0000313" key="10">
    <source>
        <dbReference type="EMBL" id="CAK9026751.1"/>
    </source>
</evidence>
<evidence type="ECO:0000256" key="1">
    <source>
        <dbReference type="ARBA" id="ARBA00004123"/>
    </source>
</evidence>
<dbReference type="PANTHER" id="PTHR14614">
    <property type="entry name" value="HEPATOCELLULAR CARCINOMA-ASSOCIATED ANTIGEN"/>
    <property type="match status" value="1"/>
</dbReference>
<evidence type="ECO:0000256" key="6">
    <source>
        <dbReference type="ARBA" id="ARBA00022679"/>
    </source>
</evidence>
<dbReference type="Proteomes" id="UP001642464">
    <property type="component" value="Unassembled WGS sequence"/>
</dbReference>
<keyword evidence="7" id="KW-0949">S-adenosyl-L-methionine</keyword>
<comment type="similarity">
    <text evidence="9">Belongs to the methyltransferase superfamily. METTL18 family.</text>
</comment>
<evidence type="ECO:0000256" key="4">
    <source>
        <dbReference type="ARBA" id="ARBA00022490"/>
    </source>
</evidence>
<keyword evidence="11" id="KW-1185">Reference proteome</keyword>
<evidence type="ECO:0000313" key="11">
    <source>
        <dbReference type="Proteomes" id="UP001642464"/>
    </source>
</evidence>
<dbReference type="SUPFAM" id="SSF53335">
    <property type="entry name" value="S-adenosyl-L-methionine-dependent methyltransferases"/>
    <property type="match status" value="1"/>
</dbReference>
<keyword evidence="8" id="KW-0539">Nucleus</keyword>
<evidence type="ECO:0000256" key="7">
    <source>
        <dbReference type="ARBA" id="ARBA00022691"/>
    </source>
</evidence>
<proteinExistence type="inferred from homology"/>
<dbReference type="InterPro" id="IPR019410">
    <property type="entry name" value="Methyltransf_16"/>
</dbReference>
<dbReference type="GO" id="GO:0032259">
    <property type="term" value="P:methylation"/>
    <property type="evidence" value="ECO:0007669"/>
    <property type="project" value="UniProtKB-KW"/>
</dbReference>
<gene>
    <name evidence="10" type="ORF">SCF082_LOCUS17642</name>
</gene>
<organism evidence="10 11">
    <name type="scientific">Durusdinium trenchii</name>
    <dbReference type="NCBI Taxonomy" id="1381693"/>
    <lineage>
        <taxon>Eukaryota</taxon>
        <taxon>Sar</taxon>
        <taxon>Alveolata</taxon>
        <taxon>Dinophyceae</taxon>
        <taxon>Suessiales</taxon>
        <taxon>Symbiodiniaceae</taxon>
        <taxon>Durusdinium</taxon>
    </lineage>
</organism>
<accession>A0ABP0KJD8</accession>
<evidence type="ECO:0000256" key="2">
    <source>
        <dbReference type="ARBA" id="ARBA00004496"/>
    </source>
</evidence>
<keyword evidence="6" id="KW-0808">Transferase</keyword>
<dbReference type="Pfam" id="PF10294">
    <property type="entry name" value="Methyltransf_16"/>
    <property type="match status" value="1"/>
</dbReference>
<comment type="subcellular location">
    <subcellularLocation>
        <location evidence="2">Cytoplasm</location>
    </subcellularLocation>
    <subcellularLocation>
        <location evidence="1">Nucleus</location>
    </subcellularLocation>
</comment>
<evidence type="ECO:0000256" key="5">
    <source>
        <dbReference type="ARBA" id="ARBA00022603"/>
    </source>
</evidence>
<evidence type="ECO:0000256" key="3">
    <source>
        <dbReference type="ARBA" id="ARBA00012533"/>
    </source>
</evidence>
<dbReference type="EMBL" id="CAXAMM010011670">
    <property type="protein sequence ID" value="CAK9026751.1"/>
    <property type="molecule type" value="Genomic_DNA"/>
</dbReference>